<reference evidence="1 2" key="1">
    <citation type="submission" date="2023-09" db="EMBL/GenBank/DDBJ databases">
        <authorList>
            <person name="Wang M."/>
        </authorList>
    </citation>
    <scope>NUCLEOTIDE SEQUENCE [LARGE SCALE GENOMIC DNA]</scope>
    <source>
        <strain evidence="1">GT-2023</strain>
        <tissue evidence="1">Liver</tissue>
    </source>
</reference>
<evidence type="ECO:0000313" key="2">
    <source>
        <dbReference type="Proteomes" id="UP001558613"/>
    </source>
</evidence>
<organism evidence="1 2">
    <name type="scientific">Cirrhinus molitorella</name>
    <name type="common">mud carp</name>
    <dbReference type="NCBI Taxonomy" id="172907"/>
    <lineage>
        <taxon>Eukaryota</taxon>
        <taxon>Metazoa</taxon>
        <taxon>Chordata</taxon>
        <taxon>Craniata</taxon>
        <taxon>Vertebrata</taxon>
        <taxon>Euteleostomi</taxon>
        <taxon>Actinopterygii</taxon>
        <taxon>Neopterygii</taxon>
        <taxon>Teleostei</taxon>
        <taxon>Ostariophysi</taxon>
        <taxon>Cypriniformes</taxon>
        <taxon>Cyprinidae</taxon>
        <taxon>Labeoninae</taxon>
        <taxon>Labeonini</taxon>
        <taxon>Cirrhinus</taxon>
    </lineage>
</organism>
<dbReference type="EMBL" id="JAYMGO010000021">
    <property type="protein sequence ID" value="KAL1253128.1"/>
    <property type="molecule type" value="Genomic_DNA"/>
</dbReference>
<gene>
    <name evidence="1" type="ORF">QQF64_017821</name>
</gene>
<sequence>MRKSRGRRLGRFSERSRTLLRLRRRVTGQVKSPAHKGPLSRRRATWTLPPSATEVRGQPLRGVAAHLSDGLFQPRVWHLAKGDSCVRSGDVFNQMGGGFRASAPFG</sequence>
<accession>A0ABR3LNT1</accession>
<proteinExistence type="predicted"/>
<keyword evidence="2" id="KW-1185">Reference proteome</keyword>
<dbReference type="Proteomes" id="UP001558613">
    <property type="component" value="Unassembled WGS sequence"/>
</dbReference>
<protein>
    <submittedName>
        <fullName evidence="1">Uncharacterized protein</fullName>
    </submittedName>
</protein>
<evidence type="ECO:0000313" key="1">
    <source>
        <dbReference type="EMBL" id="KAL1253128.1"/>
    </source>
</evidence>
<name>A0ABR3LNT1_9TELE</name>
<comment type="caution">
    <text evidence="1">The sequence shown here is derived from an EMBL/GenBank/DDBJ whole genome shotgun (WGS) entry which is preliminary data.</text>
</comment>